<dbReference type="EMBL" id="CP011391">
    <property type="protein sequence ID" value="AMK54619.1"/>
    <property type="molecule type" value="Genomic_DNA"/>
</dbReference>
<dbReference type="Gene3D" id="2.10.10.90">
    <property type="match status" value="1"/>
</dbReference>
<dbReference type="GO" id="GO:0005576">
    <property type="term" value="C:extracellular region"/>
    <property type="evidence" value="ECO:0007669"/>
    <property type="project" value="InterPro"/>
</dbReference>
<dbReference type="GO" id="GO:0030246">
    <property type="term" value="F:carbohydrate binding"/>
    <property type="evidence" value="ECO:0007669"/>
    <property type="project" value="InterPro"/>
</dbReference>
<dbReference type="InterPro" id="IPR036573">
    <property type="entry name" value="CBM_sf_5/12"/>
</dbReference>
<dbReference type="Proteomes" id="UP000069771">
    <property type="component" value="Chromosome"/>
</dbReference>
<protein>
    <recommendedName>
        <fullName evidence="3">Chitin-binding type-3 domain-containing protein</fullName>
    </recommendedName>
</protein>
<dbReference type="SUPFAM" id="SSF51055">
    <property type="entry name" value="Carbohydrate binding domain"/>
    <property type="match status" value="1"/>
</dbReference>
<dbReference type="RefSeq" id="WP_067557229.1">
    <property type="nucleotide sequence ID" value="NZ_CAMTBT010000101.1"/>
</dbReference>
<evidence type="ECO:0000313" key="2">
    <source>
        <dbReference type="Proteomes" id="UP000069771"/>
    </source>
</evidence>
<evidence type="ECO:0000313" key="1">
    <source>
        <dbReference type="EMBL" id="AMK54619.1"/>
    </source>
</evidence>
<dbReference type="GeneID" id="78478179"/>
<dbReference type="GO" id="GO:0005975">
    <property type="term" value="P:carbohydrate metabolic process"/>
    <property type="evidence" value="ECO:0007669"/>
    <property type="project" value="InterPro"/>
</dbReference>
<reference evidence="1 2" key="1">
    <citation type="journal article" date="2016" name="Gut Pathog.">
        <title>Whole genome sequencing of "Faecalibaculum rodentium" ALO17, isolated from C57BL/6J laboratory mouse feces.</title>
        <authorList>
            <person name="Lim S."/>
            <person name="Chang D.H."/>
            <person name="Ahn S."/>
            <person name="Kim B.C."/>
        </authorList>
    </citation>
    <scope>NUCLEOTIDE SEQUENCE [LARGE SCALE GENOMIC DNA]</scope>
    <source>
        <strain evidence="1 2">Alo17</strain>
    </source>
</reference>
<accession>A0A140DVE2</accession>
<dbReference type="STRING" id="1702221.AALO17_14850"/>
<proteinExistence type="predicted"/>
<gene>
    <name evidence="1" type="ORF">AALO17_14850</name>
</gene>
<evidence type="ECO:0008006" key="3">
    <source>
        <dbReference type="Google" id="ProtNLM"/>
    </source>
</evidence>
<sequence length="208" mass="22963">MKIFCKIGDDGSVTAFSTCSTADVQVDAEVTGPLYPEKISGYKLEADNTGVNHLVFDEEQYRSCIKQEQEAAALAEAEAKLAEVSRDAMLDGVDDDTALTMAPLYPEWQTGQNYKTGQRLRFGDGGFVKVLQDHKSQADWLPDATPSLYVVLSDPAEEWPEFRQPTGAHDVYMAGDKTTYKGEHYTCKADNTAHSPEELPDAWEKAAE</sequence>
<keyword evidence="2" id="KW-1185">Reference proteome</keyword>
<dbReference type="OrthoDB" id="1849628at2"/>
<dbReference type="KEGG" id="fro:AALO17_14850"/>
<dbReference type="CDD" id="cd12214">
    <property type="entry name" value="ChiA1_BD"/>
    <property type="match status" value="1"/>
</dbReference>
<organism evidence="1 2">
    <name type="scientific">Faecalibaculum rodentium</name>
    <dbReference type="NCBI Taxonomy" id="1702221"/>
    <lineage>
        <taxon>Bacteria</taxon>
        <taxon>Bacillati</taxon>
        <taxon>Bacillota</taxon>
        <taxon>Erysipelotrichia</taxon>
        <taxon>Erysipelotrichales</taxon>
        <taxon>Erysipelotrichaceae</taxon>
        <taxon>Faecalibaculum</taxon>
    </lineage>
</organism>
<name>A0A140DVE2_9FIRM</name>
<dbReference type="AlphaFoldDB" id="A0A140DVE2"/>
<dbReference type="GO" id="GO:0004553">
    <property type="term" value="F:hydrolase activity, hydrolyzing O-glycosyl compounds"/>
    <property type="evidence" value="ECO:0007669"/>
    <property type="project" value="InterPro"/>
</dbReference>